<feature type="binding site" evidence="9">
    <location>
        <begin position="409"/>
        <end position="412"/>
    </location>
    <ligand>
        <name>ATP</name>
        <dbReference type="ChEBI" id="CHEBI:30616"/>
    </ligand>
</feature>
<dbReference type="NCBIfam" id="TIGR00458">
    <property type="entry name" value="aspS_nondisc"/>
    <property type="match status" value="1"/>
</dbReference>
<keyword evidence="8 9" id="KW-0030">Aminoacyl-tRNA synthetase</keyword>
<dbReference type="GO" id="GO:0004815">
    <property type="term" value="F:aspartate-tRNA ligase activity"/>
    <property type="evidence" value="ECO:0007669"/>
    <property type="project" value="UniProtKB-UniRule"/>
</dbReference>
<dbReference type="InterPro" id="IPR004365">
    <property type="entry name" value="NA-bd_OB_tRNA"/>
</dbReference>
<organism evidence="11 12">
    <name type="scientific">Candidatus Nomurabacteria bacterium RIFCSPHIGHO2_01_FULL_40_24b</name>
    <dbReference type="NCBI Taxonomy" id="1801739"/>
    <lineage>
        <taxon>Bacteria</taxon>
        <taxon>Candidatus Nomuraibacteriota</taxon>
    </lineage>
</organism>
<evidence type="ECO:0000313" key="11">
    <source>
        <dbReference type="EMBL" id="OGI65998.1"/>
    </source>
</evidence>
<dbReference type="InterPro" id="IPR012340">
    <property type="entry name" value="NA-bd_OB-fold"/>
</dbReference>
<feature type="region of interest" description="Aspartate" evidence="9">
    <location>
        <begin position="190"/>
        <end position="193"/>
    </location>
</feature>
<evidence type="ECO:0000256" key="4">
    <source>
        <dbReference type="ARBA" id="ARBA00022598"/>
    </source>
</evidence>
<evidence type="ECO:0000256" key="6">
    <source>
        <dbReference type="ARBA" id="ARBA00022840"/>
    </source>
</evidence>
<protein>
    <recommendedName>
        <fullName evidence="9">Aspartate--tRNA(Asp/Asn) ligase</fullName>
        <ecNumber evidence="9">6.1.1.23</ecNumber>
    </recommendedName>
    <alternativeName>
        <fullName evidence="9">Aspartyl-tRNA synthetase</fullName>
        <shortName evidence="9">AspRS</shortName>
    </alternativeName>
    <alternativeName>
        <fullName evidence="9">Non-discriminating aspartyl-tRNA synthetase</fullName>
        <shortName evidence="9">ND-AspRS</shortName>
    </alternativeName>
</protein>
<dbReference type="PANTHER" id="PTHR43450:SF1">
    <property type="entry name" value="ASPARTATE--TRNA LIGASE, CYTOPLASMIC"/>
    <property type="match status" value="1"/>
</dbReference>
<feature type="binding site" evidence="9">
    <location>
        <begin position="219"/>
        <end position="221"/>
    </location>
    <ligand>
        <name>ATP</name>
        <dbReference type="ChEBI" id="CHEBI:30616"/>
    </ligand>
</feature>
<comment type="similarity">
    <text evidence="2 9">Belongs to the class-II aminoacyl-tRNA synthetase family. Type 2 subfamily.</text>
</comment>
<dbReference type="PRINTS" id="PR01042">
    <property type="entry name" value="TRNASYNTHASP"/>
</dbReference>
<evidence type="ECO:0000256" key="8">
    <source>
        <dbReference type="ARBA" id="ARBA00023146"/>
    </source>
</evidence>
<dbReference type="InterPro" id="IPR004523">
    <property type="entry name" value="Asp-tRNA_synthase_2"/>
</dbReference>
<evidence type="ECO:0000256" key="1">
    <source>
        <dbReference type="ARBA" id="ARBA00004496"/>
    </source>
</evidence>
<dbReference type="InterPro" id="IPR045864">
    <property type="entry name" value="aa-tRNA-synth_II/BPL/LPL"/>
</dbReference>
<comment type="function">
    <text evidence="9">Aspartyl-tRNA synthetase with relaxed tRNA specificity since it is able to aspartylate not only its cognate tRNA(Asp) but also tRNA(Asn). Reaction proceeds in two steps: L-aspartate is first activated by ATP to form Asp-AMP and then transferred to the acceptor end of tRNA(Asp/Asn).</text>
</comment>
<dbReference type="GO" id="GO:0050560">
    <property type="term" value="F:aspartate-tRNA(Asn) ligase activity"/>
    <property type="evidence" value="ECO:0007669"/>
    <property type="project" value="UniProtKB-EC"/>
</dbReference>
<feature type="binding site" evidence="9">
    <location>
        <position position="211"/>
    </location>
    <ligand>
        <name>L-aspartate</name>
        <dbReference type="ChEBI" id="CHEBI:29991"/>
    </ligand>
</feature>
<dbReference type="EMBL" id="MFTP01000008">
    <property type="protein sequence ID" value="OGI65998.1"/>
    <property type="molecule type" value="Genomic_DNA"/>
</dbReference>
<keyword evidence="5 9" id="KW-0547">Nucleotide-binding</keyword>
<evidence type="ECO:0000256" key="5">
    <source>
        <dbReference type="ARBA" id="ARBA00022741"/>
    </source>
</evidence>
<comment type="subcellular location">
    <subcellularLocation>
        <location evidence="1 9">Cytoplasm</location>
    </subcellularLocation>
</comment>
<reference evidence="11 12" key="1">
    <citation type="journal article" date="2016" name="Nat. Commun.">
        <title>Thousands of microbial genomes shed light on interconnected biogeochemical processes in an aquifer system.</title>
        <authorList>
            <person name="Anantharaman K."/>
            <person name="Brown C.T."/>
            <person name="Hug L.A."/>
            <person name="Sharon I."/>
            <person name="Castelle C.J."/>
            <person name="Probst A.J."/>
            <person name="Thomas B.C."/>
            <person name="Singh A."/>
            <person name="Wilkins M.J."/>
            <person name="Karaoz U."/>
            <person name="Brodie E.L."/>
            <person name="Williams K.H."/>
            <person name="Hubbard S.S."/>
            <person name="Banfield J.F."/>
        </authorList>
    </citation>
    <scope>NUCLEOTIDE SEQUENCE [LARGE SCALE GENOMIC DNA]</scope>
</reference>
<keyword evidence="3 9" id="KW-0963">Cytoplasm</keyword>
<dbReference type="InterPro" id="IPR002312">
    <property type="entry name" value="Asp/Asn-tRNA-synth_IIb"/>
</dbReference>
<dbReference type="SUPFAM" id="SSF55681">
    <property type="entry name" value="Class II aaRS and biotin synthetases"/>
    <property type="match status" value="1"/>
</dbReference>
<dbReference type="GO" id="GO:0005524">
    <property type="term" value="F:ATP binding"/>
    <property type="evidence" value="ECO:0007669"/>
    <property type="project" value="UniProtKB-UniRule"/>
</dbReference>
<dbReference type="NCBIfam" id="NF003483">
    <property type="entry name" value="PRK05159.1"/>
    <property type="match status" value="1"/>
</dbReference>
<evidence type="ECO:0000256" key="7">
    <source>
        <dbReference type="ARBA" id="ARBA00022917"/>
    </source>
</evidence>
<evidence type="ECO:0000256" key="9">
    <source>
        <dbReference type="HAMAP-Rule" id="MF_02075"/>
    </source>
</evidence>
<dbReference type="Pfam" id="PF01336">
    <property type="entry name" value="tRNA_anti-codon"/>
    <property type="match status" value="1"/>
</dbReference>
<sequence length="438" mass="50043">MQNRILSSGIKNHIGKEVLMQGWLHKKRLLGGLVFILLRDRGGVTQVLIEDKDEAQKLDGLQLGTVLEITGTVVAEERAPEGTEIHSPKITIMLPVTETSPIEIDKPLSHKSENLDTLFEYRVVGVRNINEGKVFKIRSALNRYIREFLHKNEFVEIQTPKILAGATEGGAEVFKFDYFGKEATLAQSPQFYKQIMVGAFERVFEIGPTFRAEPSTTSRHVSEITMLDIEMGFIESHDDVLKMTENLVFNVLNRVYEEHAEELKSLNAPELVLKASFPRYTLKTIHEMYTKATGINTVGEKDMRPEEEKWICDYSKKENECEAIFVTEFPVESMKFYHMINPKDPTTVCWADLLFRGLEIATCPMREHHYDKLVVQMKKAGIDPEHPGYKYYLQAFKFGLPPHGGFGFGIDRLVEKTIGLENVKEAILFPRDMNRLTP</sequence>
<comment type="caution">
    <text evidence="11">The sequence shown here is derived from an EMBL/GenBank/DDBJ whole genome shotgun (WGS) entry which is preliminary data.</text>
</comment>
<evidence type="ECO:0000256" key="3">
    <source>
        <dbReference type="ARBA" id="ARBA00022490"/>
    </source>
</evidence>
<dbReference type="GO" id="GO:0003723">
    <property type="term" value="F:RNA binding"/>
    <property type="evidence" value="ECO:0007669"/>
    <property type="project" value="TreeGrafter"/>
</dbReference>
<dbReference type="AlphaFoldDB" id="A0A1F6V8P8"/>
<dbReference type="Gene3D" id="2.40.50.140">
    <property type="entry name" value="Nucleic acid-binding proteins"/>
    <property type="match status" value="1"/>
</dbReference>
<proteinExistence type="inferred from homology"/>
<dbReference type="InterPro" id="IPR004364">
    <property type="entry name" value="Aa-tRNA-synt_II"/>
</dbReference>
<accession>A0A1F6V8P8</accession>
<evidence type="ECO:0000313" key="12">
    <source>
        <dbReference type="Proteomes" id="UP000177370"/>
    </source>
</evidence>
<dbReference type="SUPFAM" id="SSF50249">
    <property type="entry name" value="Nucleic acid-binding proteins"/>
    <property type="match status" value="1"/>
</dbReference>
<dbReference type="Pfam" id="PF00152">
    <property type="entry name" value="tRNA-synt_2"/>
    <property type="match status" value="1"/>
</dbReference>
<comment type="subunit">
    <text evidence="9">Homodimer.</text>
</comment>
<dbReference type="GO" id="GO:0006422">
    <property type="term" value="P:aspartyl-tRNA aminoacylation"/>
    <property type="evidence" value="ECO:0007669"/>
    <property type="project" value="UniProtKB-UniRule"/>
</dbReference>
<comment type="catalytic activity">
    <reaction evidence="9">
        <text>tRNA(Asx) + L-aspartate + ATP = L-aspartyl-tRNA(Asx) + AMP + diphosphate</text>
        <dbReference type="Rhea" id="RHEA:18349"/>
        <dbReference type="Rhea" id="RHEA-COMP:9710"/>
        <dbReference type="Rhea" id="RHEA-COMP:9711"/>
        <dbReference type="ChEBI" id="CHEBI:29991"/>
        <dbReference type="ChEBI" id="CHEBI:30616"/>
        <dbReference type="ChEBI" id="CHEBI:33019"/>
        <dbReference type="ChEBI" id="CHEBI:78442"/>
        <dbReference type="ChEBI" id="CHEBI:78516"/>
        <dbReference type="ChEBI" id="CHEBI:456215"/>
        <dbReference type="EC" id="6.1.1.23"/>
    </reaction>
</comment>
<feature type="binding site" evidence="9">
    <location>
        <position position="362"/>
    </location>
    <ligand>
        <name>L-aspartate</name>
        <dbReference type="ChEBI" id="CHEBI:29991"/>
    </ligand>
</feature>
<dbReference type="HAMAP" id="MF_02075">
    <property type="entry name" value="Asp_tRNA_synth_type2"/>
    <property type="match status" value="1"/>
</dbReference>
<feature type="binding site" evidence="9">
    <location>
        <begin position="211"/>
        <end position="213"/>
    </location>
    <ligand>
        <name>ATP</name>
        <dbReference type="ChEBI" id="CHEBI:30616"/>
    </ligand>
</feature>
<feature type="binding site" evidence="9">
    <location>
        <position position="366"/>
    </location>
    <ligand>
        <name>L-aspartate</name>
        <dbReference type="ChEBI" id="CHEBI:29991"/>
    </ligand>
</feature>
<name>A0A1F6V8P8_9BACT</name>
<evidence type="ECO:0000256" key="2">
    <source>
        <dbReference type="ARBA" id="ARBA00005312"/>
    </source>
</evidence>
<dbReference type="PROSITE" id="PS50862">
    <property type="entry name" value="AA_TRNA_LIGASE_II"/>
    <property type="match status" value="1"/>
</dbReference>
<dbReference type="Gene3D" id="3.30.930.10">
    <property type="entry name" value="Bira Bifunctional Protein, Domain 2"/>
    <property type="match status" value="1"/>
</dbReference>
<keyword evidence="6 9" id="KW-0067">ATP-binding</keyword>
<evidence type="ECO:0000259" key="10">
    <source>
        <dbReference type="PROSITE" id="PS50862"/>
    </source>
</evidence>
<feature type="site" description="Important for tRNA non-discrimination" evidence="9">
    <location>
        <position position="80"/>
    </location>
</feature>
<dbReference type="GO" id="GO:0005829">
    <property type="term" value="C:cytosol"/>
    <property type="evidence" value="ECO:0007669"/>
    <property type="project" value="TreeGrafter"/>
</dbReference>
<dbReference type="EC" id="6.1.1.23" evidence="9"/>
<keyword evidence="7 9" id="KW-0648">Protein biosynthesis</keyword>
<feature type="domain" description="Aminoacyl-transfer RNA synthetases class-II family profile" evidence="10">
    <location>
        <begin position="135"/>
        <end position="438"/>
    </location>
</feature>
<feature type="binding site" evidence="9">
    <location>
        <position position="168"/>
    </location>
    <ligand>
        <name>L-aspartate</name>
        <dbReference type="ChEBI" id="CHEBI:29991"/>
    </ligand>
</feature>
<dbReference type="InterPro" id="IPR006195">
    <property type="entry name" value="aa-tRNA-synth_II"/>
</dbReference>
<dbReference type="PANTHER" id="PTHR43450">
    <property type="entry name" value="ASPARTYL-TRNA SYNTHETASE"/>
    <property type="match status" value="1"/>
</dbReference>
<gene>
    <name evidence="9" type="primary">aspS</name>
    <name evidence="11" type="ORF">A2647_01480</name>
</gene>
<dbReference type="GO" id="GO:0017101">
    <property type="term" value="C:aminoacyl-tRNA synthetase multienzyme complex"/>
    <property type="evidence" value="ECO:0007669"/>
    <property type="project" value="TreeGrafter"/>
</dbReference>
<feature type="binding site" evidence="9">
    <location>
        <position position="359"/>
    </location>
    <ligand>
        <name>ATP</name>
        <dbReference type="ChEBI" id="CHEBI:30616"/>
    </ligand>
</feature>
<dbReference type="Proteomes" id="UP000177370">
    <property type="component" value="Unassembled WGS sequence"/>
</dbReference>
<keyword evidence="4 9" id="KW-0436">Ligase</keyword>